<dbReference type="GO" id="GO:0015459">
    <property type="term" value="F:potassium channel regulator activity"/>
    <property type="evidence" value="ECO:0007669"/>
    <property type="project" value="UniProtKB-UniRule"/>
</dbReference>
<comment type="caution">
    <text evidence="10">The sequence shown here is derived from an EMBL/GenBank/DDBJ whole genome shotgun (WGS) entry which is preliminary data.</text>
</comment>
<evidence type="ECO:0000256" key="5">
    <source>
        <dbReference type="ARBA" id="ARBA00023065"/>
    </source>
</evidence>
<dbReference type="Proteomes" id="UP001488838">
    <property type="component" value="Unassembled WGS sequence"/>
</dbReference>
<organism evidence="10 11">
    <name type="scientific">Myodes glareolus</name>
    <name type="common">Bank vole</name>
    <name type="synonym">Clethrionomys glareolus</name>
    <dbReference type="NCBI Taxonomy" id="447135"/>
    <lineage>
        <taxon>Eukaryota</taxon>
        <taxon>Metazoa</taxon>
        <taxon>Chordata</taxon>
        <taxon>Craniata</taxon>
        <taxon>Vertebrata</taxon>
        <taxon>Euteleostomi</taxon>
        <taxon>Mammalia</taxon>
        <taxon>Eutheria</taxon>
        <taxon>Euarchontoglires</taxon>
        <taxon>Glires</taxon>
        <taxon>Rodentia</taxon>
        <taxon>Myomorpha</taxon>
        <taxon>Muroidea</taxon>
        <taxon>Cricetidae</taxon>
        <taxon>Arvicolinae</taxon>
        <taxon>Myodes</taxon>
    </lineage>
</organism>
<keyword evidence="8 9" id="KW-0407">Ion channel</keyword>
<dbReference type="GO" id="GO:0015269">
    <property type="term" value="F:calcium-activated potassium channel activity"/>
    <property type="evidence" value="ECO:0007669"/>
    <property type="project" value="UniProtKB-UniRule"/>
</dbReference>
<evidence type="ECO:0000256" key="4">
    <source>
        <dbReference type="ARBA" id="ARBA00022989"/>
    </source>
</evidence>
<evidence type="ECO:0000256" key="6">
    <source>
        <dbReference type="ARBA" id="ARBA00023136"/>
    </source>
</evidence>
<accession>A0AAW0HZL5</accession>
<evidence type="ECO:0000256" key="8">
    <source>
        <dbReference type="ARBA" id="ARBA00023303"/>
    </source>
</evidence>
<dbReference type="PANTHER" id="PTHR10258">
    <property type="entry name" value="CALCIUM-ACTIVATED POTASSIUM CHANNEL SUBUNIT BETA"/>
    <property type="match status" value="1"/>
</dbReference>
<comment type="PTM">
    <text evidence="9">N-glycosylated.</text>
</comment>
<evidence type="ECO:0000256" key="7">
    <source>
        <dbReference type="ARBA" id="ARBA00023180"/>
    </source>
</evidence>
<name>A0AAW0HZL5_MYOGA</name>
<comment type="function">
    <text evidence="9">Regulatory subunit of the calcium activated potassium KCNMA1 (maxiK) channel. Modulates the calcium sensitivity and gating kinetics of KCNMA1, thereby contributing to KCNMA1 channel diversity.</text>
</comment>
<gene>
    <name evidence="10" type="ORF">U0070_006343</name>
</gene>
<dbReference type="EMBL" id="JBBHLL010000266">
    <property type="protein sequence ID" value="KAK7807626.1"/>
    <property type="molecule type" value="Genomic_DNA"/>
</dbReference>
<evidence type="ECO:0000256" key="3">
    <source>
        <dbReference type="ARBA" id="ARBA00022692"/>
    </source>
</evidence>
<evidence type="ECO:0000313" key="10">
    <source>
        <dbReference type="EMBL" id="KAK7807626.1"/>
    </source>
</evidence>
<evidence type="ECO:0000256" key="2">
    <source>
        <dbReference type="ARBA" id="ARBA00022448"/>
    </source>
</evidence>
<dbReference type="AlphaFoldDB" id="A0AAW0HZL5"/>
<dbReference type="GO" id="GO:0008076">
    <property type="term" value="C:voltage-gated potassium channel complex"/>
    <property type="evidence" value="ECO:0007669"/>
    <property type="project" value="UniProtKB-UniRule"/>
</dbReference>
<comment type="subcellular location">
    <subcellularLocation>
        <location evidence="1 9">Membrane</location>
        <topology evidence="1 9">Multi-pass membrane protein</topology>
    </subcellularLocation>
</comment>
<dbReference type="PANTHER" id="PTHR10258:SF3">
    <property type="entry name" value="CALCIUM-ACTIVATED POTASSIUM CHANNEL SUBUNIT BETA-4"/>
    <property type="match status" value="1"/>
</dbReference>
<keyword evidence="6" id="KW-0472">Membrane</keyword>
<evidence type="ECO:0000256" key="9">
    <source>
        <dbReference type="RuleBase" id="RU368097"/>
    </source>
</evidence>
<sequence>LGHSKPAALCHLQAVASGHSKASAAFLLASSMIVEPPNPGQANQNYQQNWEGAVTHQISLELPISLCVLLLGPACMTLEDFSKSFLSERPAEVELINCSYIPPCKRENQKNLESVMNWQQYWKDEIGSQPFTCYFNQHQSSIAVVLWYVLSPLLCATPSHSPCCCQASSRVQESDQ</sequence>
<evidence type="ECO:0000256" key="1">
    <source>
        <dbReference type="ARBA" id="ARBA00004141"/>
    </source>
</evidence>
<protein>
    <recommendedName>
        <fullName evidence="9">Calcium-activated potassium channel subunit beta</fullName>
        <shortName evidence="9">BKbeta</shortName>
    </recommendedName>
    <alternativeName>
        <fullName evidence="9">BK channel subunit beta</fullName>
    </alternativeName>
    <alternativeName>
        <fullName evidence="9">Calcium-activated potassium channel, subfamily M subunit beta</fullName>
    </alternativeName>
    <alternativeName>
        <fullName evidence="9">Charybdotoxin receptor subunit beta</fullName>
    </alternativeName>
    <alternativeName>
        <fullName evidence="9">K(VCA)beta</fullName>
    </alternativeName>
    <alternativeName>
        <fullName evidence="9">Maxi K channel subunit beta</fullName>
    </alternativeName>
    <alternativeName>
        <fullName evidence="9">Slo-beta</fullName>
    </alternativeName>
</protein>
<keyword evidence="11" id="KW-1185">Reference proteome</keyword>
<keyword evidence="4" id="KW-1133">Transmembrane helix</keyword>
<reference evidence="10 11" key="1">
    <citation type="journal article" date="2023" name="bioRxiv">
        <title>Conserved and derived expression patterns and positive selection on dental genes reveal complex evolutionary context of ever-growing rodent molars.</title>
        <authorList>
            <person name="Calamari Z.T."/>
            <person name="Song A."/>
            <person name="Cohen E."/>
            <person name="Akter M."/>
            <person name="Roy R.D."/>
            <person name="Hallikas O."/>
            <person name="Christensen M.M."/>
            <person name="Li P."/>
            <person name="Marangoni P."/>
            <person name="Jernvall J."/>
            <person name="Klein O.D."/>
        </authorList>
    </citation>
    <scope>NUCLEOTIDE SEQUENCE [LARGE SCALE GENOMIC DNA]</scope>
    <source>
        <strain evidence="10">V071</strain>
    </source>
</reference>
<comment type="subunit">
    <text evidence="9">Interacts with KCNMA1 tetramer. There are probably 4 molecules of KCMNB per KCNMA1 tetramer.</text>
</comment>
<feature type="non-terminal residue" evidence="10">
    <location>
        <position position="176"/>
    </location>
</feature>
<keyword evidence="7 9" id="KW-0325">Glycoprotein</keyword>
<comment type="similarity">
    <text evidence="9">Belongs to the KCNMB (TC 8.A.14.1) family.</text>
</comment>
<proteinExistence type="inferred from homology"/>
<dbReference type="Pfam" id="PF03185">
    <property type="entry name" value="CaKB"/>
    <property type="match status" value="1"/>
</dbReference>
<feature type="non-terminal residue" evidence="10">
    <location>
        <position position="1"/>
    </location>
</feature>
<evidence type="ECO:0000313" key="11">
    <source>
        <dbReference type="Proteomes" id="UP001488838"/>
    </source>
</evidence>
<dbReference type="InterPro" id="IPR003930">
    <property type="entry name" value="K_chnl_Ca-activ_BK_bsu"/>
</dbReference>
<keyword evidence="2 9" id="KW-0813">Transport</keyword>
<keyword evidence="5 9" id="KW-0406">Ion transport</keyword>
<keyword evidence="3" id="KW-0812">Transmembrane</keyword>
<dbReference type="GO" id="GO:0005513">
    <property type="term" value="P:detection of calcium ion"/>
    <property type="evidence" value="ECO:0007669"/>
    <property type="project" value="UniProtKB-UniRule"/>
</dbReference>